<dbReference type="GO" id="GO:0006508">
    <property type="term" value="P:proteolysis"/>
    <property type="evidence" value="ECO:0007669"/>
    <property type="project" value="InterPro"/>
</dbReference>
<keyword evidence="6" id="KW-0961">Cell wall biogenesis/degradation</keyword>
<evidence type="ECO:0000256" key="8">
    <source>
        <dbReference type="PIRSR" id="PIRSR618044-2"/>
    </source>
</evidence>
<feature type="binding site" evidence="8">
    <location>
        <position position="233"/>
    </location>
    <ligand>
        <name>substrate</name>
    </ligand>
</feature>
<dbReference type="Pfam" id="PF05036">
    <property type="entry name" value="SPOR"/>
    <property type="match status" value="1"/>
</dbReference>
<keyword evidence="2 10" id="KW-0732">Signal</keyword>
<evidence type="ECO:0000256" key="9">
    <source>
        <dbReference type="RuleBase" id="RU004016"/>
    </source>
</evidence>
<proteinExistence type="inferred from homology"/>
<protein>
    <recommendedName>
        <fullName evidence="11">SPOR domain-containing protein</fullName>
    </recommendedName>
</protein>
<feature type="active site" evidence="7">
    <location>
        <position position="131"/>
    </location>
</feature>
<keyword evidence="4" id="KW-0133">Cell shape</keyword>
<dbReference type="EMBL" id="NBYO01000002">
    <property type="protein sequence ID" value="OXT00156.1"/>
    <property type="molecule type" value="Genomic_DNA"/>
</dbReference>
<evidence type="ECO:0000256" key="4">
    <source>
        <dbReference type="ARBA" id="ARBA00022960"/>
    </source>
</evidence>
<comment type="similarity">
    <text evidence="1 9">Belongs to the peptidase S11 family.</text>
</comment>
<dbReference type="InterPro" id="IPR007730">
    <property type="entry name" value="SPOR-like_dom"/>
</dbReference>
<comment type="caution">
    <text evidence="12">The sequence shown here is derived from an EMBL/GenBank/DDBJ whole genome shotgun (WGS) entry which is preliminary data.</text>
</comment>
<evidence type="ECO:0000256" key="5">
    <source>
        <dbReference type="ARBA" id="ARBA00022984"/>
    </source>
</evidence>
<dbReference type="OrthoDB" id="9795979at2"/>
<dbReference type="InterPro" id="IPR018044">
    <property type="entry name" value="Peptidase_S11"/>
</dbReference>
<dbReference type="PROSITE" id="PS51724">
    <property type="entry name" value="SPOR"/>
    <property type="match status" value="1"/>
</dbReference>
<dbReference type="GO" id="GO:0009252">
    <property type="term" value="P:peptidoglycan biosynthetic process"/>
    <property type="evidence" value="ECO:0007669"/>
    <property type="project" value="UniProtKB-KW"/>
</dbReference>
<evidence type="ECO:0000256" key="7">
    <source>
        <dbReference type="PIRSR" id="PIRSR618044-1"/>
    </source>
</evidence>
<feature type="chain" id="PRO_5013280144" description="SPOR domain-containing protein" evidence="10">
    <location>
        <begin position="43"/>
        <end position="469"/>
    </location>
</feature>
<dbReference type="Pfam" id="PF00768">
    <property type="entry name" value="Peptidase_S11"/>
    <property type="match status" value="1"/>
</dbReference>
<evidence type="ECO:0000256" key="6">
    <source>
        <dbReference type="ARBA" id="ARBA00023316"/>
    </source>
</evidence>
<dbReference type="Proteomes" id="UP000215405">
    <property type="component" value="Unassembled WGS sequence"/>
</dbReference>
<keyword evidence="5" id="KW-0573">Peptidoglycan synthesis</keyword>
<evidence type="ECO:0000313" key="13">
    <source>
        <dbReference type="Proteomes" id="UP000215405"/>
    </source>
</evidence>
<evidence type="ECO:0000256" key="10">
    <source>
        <dbReference type="SAM" id="SignalP"/>
    </source>
</evidence>
<keyword evidence="3" id="KW-0378">Hydrolase</keyword>
<evidence type="ECO:0000256" key="1">
    <source>
        <dbReference type="ARBA" id="ARBA00007164"/>
    </source>
</evidence>
<feature type="signal peptide" evidence="10">
    <location>
        <begin position="1"/>
        <end position="42"/>
    </location>
</feature>
<dbReference type="SUPFAM" id="SSF56601">
    <property type="entry name" value="beta-lactamase/transpeptidase-like"/>
    <property type="match status" value="1"/>
</dbReference>
<name>A0A231UXW5_9HYPH</name>
<dbReference type="PANTHER" id="PTHR21581">
    <property type="entry name" value="D-ALANYL-D-ALANINE CARBOXYPEPTIDASE"/>
    <property type="match status" value="1"/>
</dbReference>
<accession>A0A231UXW5</accession>
<gene>
    <name evidence="12" type="ORF">B7H23_08205</name>
</gene>
<evidence type="ECO:0000313" key="12">
    <source>
        <dbReference type="EMBL" id="OXT00156.1"/>
    </source>
</evidence>
<dbReference type="GO" id="GO:0008360">
    <property type="term" value="P:regulation of cell shape"/>
    <property type="evidence" value="ECO:0007669"/>
    <property type="project" value="UniProtKB-KW"/>
</dbReference>
<sequence length="469" mass="50372">MVCCTGVVLRFPSPNRPLSVRLSLLTGALAASFLSGTATAHAAKYAGIVMDAKTGKTLYSHQADSLRYPASLTKMMTLYITFEAMRSGKIDKNSEIPMSAHCSRRPPTKIGIRPGRSIKVEPAILSLVTKSANDVSCAIAEYFSGSETRFGKVMTAKARGLGMSKTVFRNPHGLPDGKQVTTARDMARLGIALREHFPEYYDYFSARSFSYRKTRYGNHNKLLGRVRGVDGIKTGYTRASGFNLVSSVRTDGRSIVAVVMGGRTGASRNAQMKKLIAEYLPKASRRGAGNLIARAAPAGVQYGMTIASIDPSDLPLPMPSPAFRQPQTITQSNAVVAVAAAPKLPPAPVSAYAPVAAPRPQKIIASHTPPQPVAKIDTIKTSSTVASPGQWVVQVASVGSPQQATSMIDEMQQKASSLLGRRQGFTVPFVKDGTEYHRVRFAGFSGKSDAWSVCKGLKRQKIACYAVQQ</sequence>
<dbReference type="SUPFAM" id="SSF110997">
    <property type="entry name" value="Sporulation related repeat"/>
    <property type="match status" value="1"/>
</dbReference>
<dbReference type="Gene3D" id="3.40.710.10">
    <property type="entry name" value="DD-peptidase/beta-lactamase superfamily"/>
    <property type="match status" value="1"/>
</dbReference>
<dbReference type="GO" id="GO:0042834">
    <property type="term" value="F:peptidoglycan binding"/>
    <property type="evidence" value="ECO:0007669"/>
    <property type="project" value="InterPro"/>
</dbReference>
<evidence type="ECO:0000259" key="11">
    <source>
        <dbReference type="PROSITE" id="PS51724"/>
    </source>
</evidence>
<dbReference type="InterPro" id="IPR036680">
    <property type="entry name" value="SPOR-like_sf"/>
</dbReference>
<evidence type="ECO:0000256" key="2">
    <source>
        <dbReference type="ARBA" id="ARBA00022729"/>
    </source>
</evidence>
<dbReference type="InterPro" id="IPR001967">
    <property type="entry name" value="Peptidase_S11_N"/>
</dbReference>
<feature type="active site" description="Acyl-ester intermediate" evidence="7">
    <location>
        <position position="71"/>
    </location>
</feature>
<organism evidence="12 13">
    <name type="scientific">Notoacmeibacter marinus</name>
    <dbReference type="NCBI Taxonomy" id="1876515"/>
    <lineage>
        <taxon>Bacteria</taxon>
        <taxon>Pseudomonadati</taxon>
        <taxon>Pseudomonadota</taxon>
        <taxon>Alphaproteobacteria</taxon>
        <taxon>Hyphomicrobiales</taxon>
        <taxon>Notoacmeibacteraceae</taxon>
        <taxon>Notoacmeibacter</taxon>
    </lineage>
</organism>
<dbReference type="GO" id="GO:0009002">
    <property type="term" value="F:serine-type D-Ala-D-Ala carboxypeptidase activity"/>
    <property type="evidence" value="ECO:0007669"/>
    <property type="project" value="InterPro"/>
</dbReference>
<feature type="active site" description="Proton acceptor" evidence="7">
    <location>
        <position position="74"/>
    </location>
</feature>
<dbReference type="InterPro" id="IPR012338">
    <property type="entry name" value="Beta-lactam/transpept-like"/>
</dbReference>
<feature type="domain" description="SPOR" evidence="11">
    <location>
        <begin position="385"/>
        <end position="469"/>
    </location>
</feature>
<dbReference type="PANTHER" id="PTHR21581:SF6">
    <property type="entry name" value="TRAFFICKING PROTEIN PARTICLE COMPLEX SUBUNIT 12"/>
    <property type="match status" value="1"/>
</dbReference>
<dbReference type="AlphaFoldDB" id="A0A231UXW5"/>
<reference evidence="13" key="1">
    <citation type="journal article" date="2017" name="Int. J. Syst. Evol. Microbiol.">
        <title>Notoacmeibacter marinus gen. nov., sp. nov., isolated from the gut of a limpet and proposal of Notoacmeibacteraceae fam. nov. in the order Rhizobiales of the class Alphaproteobacteria.</title>
        <authorList>
            <person name="Huang Z."/>
            <person name="Guo F."/>
            <person name="Lai Q."/>
        </authorList>
    </citation>
    <scope>NUCLEOTIDE SEQUENCE [LARGE SCALE GENOMIC DNA]</scope>
    <source>
        <strain evidence="13">XMTR2A4</strain>
    </source>
</reference>
<dbReference type="GO" id="GO:0071555">
    <property type="term" value="P:cell wall organization"/>
    <property type="evidence" value="ECO:0007669"/>
    <property type="project" value="UniProtKB-KW"/>
</dbReference>
<keyword evidence="13" id="KW-1185">Reference proteome</keyword>
<dbReference type="RefSeq" id="WP_094076980.1">
    <property type="nucleotide sequence ID" value="NZ_NBYO01000002.1"/>
</dbReference>
<dbReference type="PRINTS" id="PR00725">
    <property type="entry name" value="DADACBPTASE1"/>
</dbReference>
<evidence type="ECO:0000256" key="3">
    <source>
        <dbReference type="ARBA" id="ARBA00022801"/>
    </source>
</evidence>
<dbReference type="Gene3D" id="3.30.70.1070">
    <property type="entry name" value="Sporulation related repeat"/>
    <property type="match status" value="1"/>
</dbReference>